<dbReference type="GO" id="GO:0016810">
    <property type="term" value="F:hydrolase activity, acting on carbon-nitrogen (but not peptide) bonds"/>
    <property type="evidence" value="ECO:0007669"/>
    <property type="project" value="InterPro"/>
</dbReference>
<protein>
    <submittedName>
        <fullName evidence="3">Amidohydrolase family protein</fullName>
    </submittedName>
</protein>
<organism evidence="3 4">
    <name type="scientific">Tardiphaga robiniae</name>
    <dbReference type="NCBI Taxonomy" id="943830"/>
    <lineage>
        <taxon>Bacteria</taxon>
        <taxon>Pseudomonadati</taxon>
        <taxon>Pseudomonadota</taxon>
        <taxon>Alphaproteobacteria</taxon>
        <taxon>Hyphomicrobiales</taxon>
        <taxon>Nitrobacteraceae</taxon>
        <taxon>Tardiphaga</taxon>
    </lineage>
</organism>
<keyword evidence="1" id="KW-0732">Signal</keyword>
<feature type="chain" id="PRO_5028851536" evidence="1">
    <location>
        <begin position="25"/>
        <end position="461"/>
    </location>
</feature>
<dbReference type="InterPro" id="IPR006680">
    <property type="entry name" value="Amidohydro-rel"/>
</dbReference>
<dbReference type="Gene3D" id="2.30.40.10">
    <property type="entry name" value="Urease, subunit C, domain 1"/>
    <property type="match status" value="1"/>
</dbReference>
<accession>A0A7G6U1E9</accession>
<name>A0A7G6U1E9_9BRAD</name>
<dbReference type="RefSeq" id="WP_184511728.1">
    <property type="nucleotide sequence ID" value="NZ_CP050292.1"/>
</dbReference>
<dbReference type="PANTHER" id="PTHR43135">
    <property type="entry name" value="ALPHA-D-RIBOSE 1-METHYLPHOSPHONATE 5-TRIPHOSPHATE DIPHOSPHATASE"/>
    <property type="match status" value="1"/>
</dbReference>
<dbReference type="Gene3D" id="3.20.20.140">
    <property type="entry name" value="Metal-dependent hydrolases"/>
    <property type="match status" value="1"/>
</dbReference>
<proteinExistence type="predicted"/>
<feature type="signal peptide" evidence="1">
    <location>
        <begin position="1"/>
        <end position="24"/>
    </location>
</feature>
<evidence type="ECO:0000313" key="3">
    <source>
        <dbReference type="EMBL" id="QND72831.1"/>
    </source>
</evidence>
<dbReference type="Pfam" id="PF01979">
    <property type="entry name" value="Amidohydro_1"/>
    <property type="match status" value="1"/>
</dbReference>
<dbReference type="InterPro" id="IPR011059">
    <property type="entry name" value="Metal-dep_hydrolase_composite"/>
</dbReference>
<evidence type="ECO:0000256" key="1">
    <source>
        <dbReference type="SAM" id="SignalP"/>
    </source>
</evidence>
<sequence length="461" mass="49033">MRAAASAVAIAMSCLVLCQAPVQAQNKEATKPIVLKGATLIDGLGGKPIPASVLVILDGRITAVGSAKSVKTPPGAQVVDLKGKTIMPGMISNHSHIGIVRGLKAGPDNYNRDYILSQLRQWEAYGVTTVTSLGLNAPEFYDLRAELHSGKAPGADVFGADRGIGVAMGAPPAAIVPVGPSQIYRPDTPEAARAAVAEMAARKTDLIKIWLDDFGKMLPVKVKPEVYAAAVDEAHKNKLRVAFHINDLEDAREALKAGADIIAHGIRDKEVDASTIDLMKKRSTWYVATLALDDSNFIFADRPKVTADPFVNRALDPTVKTQLEDPAWQQKVHDAPGSERARKALAMNQKNLMTLYKAGINIGFGSDSGVGLRFPGVAEHRELDLMVEAGLTPLQALTIATSGAAKLLKLDDRGVLKAGRLADLVVLDADPSTDISNAHKIAAVWHRGRPVAASIGTFAQR</sequence>
<dbReference type="EMBL" id="CP050292">
    <property type="protein sequence ID" value="QND72831.1"/>
    <property type="molecule type" value="Genomic_DNA"/>
</dbReference>
<dbReference type="AlphaFoldDB" id="A0A7G6U1E9"/>
<evidence type="ECO:0000313" key="4">
    <source>
        <dbReference type="Proteomes" id="UP000515291"/>
    </source>
</evidence>
<reference evidence="4" key="1">
    <citation type="journal article" date="2020" name="Mol. Plant Microbe">
        <title>Rhizobial microsymbionts of the narrowly endemic Oxytropis species growing in Kamchatka are characterized by significant genetic diversity and possess a set of genes that are associated with T3SS and T6SS secretion systems and can affect the development of symbiosis.</title>
        <authorList>
            <person name="Safronova V."/>
            <person name="Guro P."/>
            <person name="Sazanova A."/>
            <person name="Kuznetsova I."/>
            <person name="Belimov A."/>
            <person name="Yakubov V."/>
            <person name="Chirak E."/>
            <person name="Afonin A."/>
            <person name="Gogolev Y."/>
            <person name="Andronov E."/>
            <person name="Tikhonovich I."/>
        </authorList>
    </citation>
    <scope>NUCLEOTIDE SEQUENCE [LARGE SCALE GENOMIC DNA]</scope>
    <source>
        <strain evidence="4">581</strain>
    </source>
</reference>
<dbReference type="PANTHER" id="PTHR43135:SF3">
    <property type="entry name" value="ALPHA-D-RIBOSE 1-METHYLPHOSPHONATE 5-TRIPHOSPHATE DIPHOSPHATASE"/>
    <property type="match status" value="1"/>
</dbReference>
<dbReference type="SUPFAM" id="SSF51338">
    <property type="entry name" value="Composite domain of metallo-dependent hydrolases"/>
    <property type="match status" value="1"/>
</dbReference>
<dbReference type="InterPro" id="IPR051781">
    <property type="entry name" value="Metallo-dep_Hydrolase"/>
</dbReference>
<evidence type="ECO:0000259" key="2">
    <source>
        <dbReference type="Pfam" id="PF01979"/>
    </source>
</evidence>
<dbReference type="InterPro" id="IPR032466">
    <property type="entry name" value="Metal_Hydrolase"/>
</dbReference>
<feature type="domain" description="Amidohydrolase-related" evidence="2">
    <location>
        <begin position="85"/>
        <end position="450"/>
    </location>
</feature>
<dbReference type="KEGG" id="trb:HB776_17595"/>
<keyword evidence="3" id="KW-0378">Hydrolase</keyword>
<dbReference type="SUPFAM" id="SSF51556">
    <property type="entry name" value="Metallo-dependent hydrolases"/>
    <property type="match status" value="1"/>
</dbReference>
<gene>
    <name evidence="3" type="ORF">HB776_17595</name>
</gene>
<dbReference type="Proteomes" id="UP000515291">
    <property type="component" value="Chromosome"/>
</dbReference>